<dbReference type="Pfam" id="PF11017">
    <property type="entry name" value="DUF2855"/>
    <property type="match status" value="1"/>
</dbReference>
<name>A0A139ATW8_GONPJ</name>
<evidence type="ECO:0008006" key="3">
    <source>
        <dbReference type="Google" id="ProtNLM"/>
    </source>
</evidence>
<sequence length="389" mass="42548">MSVVVTEAIFEQEDVRKFKLRPLNLGPITQGQLMVRIDKFGVTSNNVSYLATGRSLRYFDFFPVSGEKPGQYGTMPVWGFGTVIKSLSPLVAEGERLWGYWPCASHCVLVPDPKRTTQASFVVRRDDLPADRLAYLTYSRVDKRALPTPSSPELEDHAMLLRGLWVTGFLLADYLAVKNNFSVAGSHPTKTVVIVSASSKTGYSLAFCLKQLAPTTEVIGLTSSRNKAFVQGTLKNLYDHVVTYQDIATQLPVRQGGCVIVDMAGDDDVTKKVYDRYGKGGVRQTVRVGASHWSSPTPTVASFRPPNSHFFFAPGWSQERVKAIGPKEFVDRQSAVWDATMRAAAGWIDVHTATGPEEVKNVVAKVIAGDYGAKDGFVAAFGEGSGVKL</sequence>
<reference evidence="1 2" key="1">
    <citation type="journal article" date="2015" name="Genome Biol. Evol.">
        <title>Phylogenomic analyses indicate that early fungi evolved digesting cell walls of algal ancestors of land plants.</title>
        <authorList>
            <person name="Chang Y."/>
            <person name="Wang S."/>
            <person name="Sekimoto S."/>
            <person name="Aerts A.L."/>
            <person name="Choi C."/>
            <person name="Clum A."/>
            <person name="LaButti K.M."/>
            <person name="Lindquist E.A."/>
            <person name="Yee Ngan C."/>
            <person name="Ohm R.A."/>
            <person name="Salamov A.A."/>
            <person name="Grigoriev I.V."/>
            <person name="Spatafora J.W."/>
            <person name="Berbee M.L."/>
        </authorList>
    </citation>
    <scope>NUCLEOTIDE SEQUENCE [LARGE SCALE GENOMIC DNA]</scope>
    <source>
        <strain evidence="1 2">JEL478</strain>
    </source>
</reference>
<accession>A0A139ATW8</accession>
<evidence type="ECO:0000313" key="2">
    <source>
        <dbReference type="Proteomes" id="UP000070544"/>
    </source>
</evidence>
<dbReference type="Proteomes" id="UP000070544">
    <property type="component" value="Unassembled WGS sequence"/>
</dbReference>
<dbReference type="AlphaFoldDB" id="A0A139ATW8"/>
<dbReference type="OMA" id="TSFMLAD"/>
<protein>
    <recommendedName>
        <fullName evidence="3">GroES-like protein</fullName>
    </recommendedName>
</protein>
<proteinExistence type="predicted"/>
<dbReference type="InterPro" id="IPR021276">
    <property type="entry name" value="DUF2855"/>
</dbReference>
<dbReference type="OrthoDB" id="192702at2759"/>
<keyword evidence="2" id="KW-1185">Reference proteome</keyword>
<organism evidence="1 2">
    <name type="scientific">Gonapodya prolifera (strain JEL478)</name>
    <name type="common">Monoblepharis prolifera</name>
    <dbReference type="NCBI Taxonomy" id="1344416"/>
    <lineage>
        <taxon>Eukaryota</taxon>
        <taxon>Fungi</taxon>
        <taxon>Fungi incertae sedis</taxon>
        <taxon>Chytridiomycota</taxon>
        <taxon>Chytridiomycota incertae sedis</taxon>
        <taxon>Monoblepharidomycetes</taxon>
        <taxon>Monoblepharidales</taxon>
        <taxon>Gonapodyaceae</taxon>
        <taxon>Gonapodya</taxon>
    </lineage>
</organism>
<dbReference type="EMBL" id="KQ965737">
    <property type="protein sequence ID" value="KXS19945.1"/>
    <property type="molecule type" value="Genomic_DNA"/>
</dbReference>
<gene>
    <name evidence="1" type="ORF">M427DRAFT_52762</name>
</gene>
<evidence type="ECO:0000313" key="1">
    <source>
        <dbReference type="EMBL" id="KXS19945.1"/>
    </source>
</evidence>